<sequence>MFAVNIMDDYGNIQNNTKGSFFKVELYQKQRYYGKRILQGNKYKDNDGNDLENLARDIPLELCTHEHFYDIQGLQNETLHSFYDINKFDEWLCPPKNEIIKIGGVFSSEDFLYLQMSAFLCNPSVDGDKCLSDQMSTDQEEIQYKFMFFHTNFLVNRNADQIPTKAYISDFLFFHFRILYVSNWIDLYFREFQINTTYSVIGQLTSPDVSVFPIFLQGDQRTFSEYVDNNPSEKYDFELIELNLRRSPERGTKFQKKENDKKRVKQEKKQKEENDQKRKGLKPDDLEQERGFGDILKSLRNKKIKEIFKSQHINEQCLLNDEQINELYDLYQMAISENKDITVQEQNQRILQSMKDADEYYYQIFDTIKYIDFIKDEELDEEKLKKEEQLQIQLDKIKLNIKDENNIANKNGEIELQMPSSQAALKTGQNSKDNKQGEQNGKKKKRFGCI</sequence>
<comment type="caution">
    <text evidence="2">The sequence shown here is derived from an EMBL/GenBank/DDBJ whole genome shotgun (WGS) entry which is preliminary data.</text>
</comment>
<name>A0A0V0R2W6_PSEPJ</name>
<protein>
    <submittedName>
        <fullName evidence="2">Uncharacterized protein</fullName>
    </submittedName>
</protein>
<accession>A0A0V0R2W6</accession>
<proteinExistence type="predicted"/>
<keyword evidence="3" id="KW-1185">Reference proteome</keyword>
<evidence type="ECO:0000313" key="2">
    <source>
        <dbReference type="EMBL" id="KRX08533.1"/>
    </source>
</evidence>
<dbReference type="Proteomes" id="UP000054937">
    <property type="component" value="Unassembled WGS sequence"/>
</dbReference>
<feature type="region of interest" description="Disordered" evidence="1">
    <location>
        <begin position="412"/>
        <end position="450"/>
    </location>
</feature>
<feature type="compositionally biased region" description="Polar residues" evidence="1">
    <location>
        <begin position="418"/>
        <end position="431"/>
    </location>
</feature>
<feature type="region of interest" description="Disordered" evidence="1">
    <location>
        <begin position="250"/>
        <end position="286"/>
    </location>
</feature>
<dbReference type="InParanoid" id="A0A0V0R2W6"/>
<evidence type="ECO:0000313" key="3">
    <source>
        <dbReference type="Proteomes" id="UP000054937"/>
    </source>
</evidence>
<organism evidence="2 3">
    <name type="scientific">Pseudocohnilembus persalinus</name>
    <name type="common">Ciliate</name>
    <dbReference type="NCBI Taxonomy" id="266149"/>
    <lineage>
        <taxon>Eukaryota</taxon>
        <taxon>Sar</taxon>
        <taxon>Alveolata</taxon>
        <taxon>Ciliophora</taxon>
        <taxon>Intramacronucleata</taxon>
        <taxon>Oligohymenophorea</taxon>
        <taxon>Scuticociliatia</taxon>
        <taxon>Philasterida</taxon>
        <taxon>Pseudocohnilembidae</taxon>
        <taxon>Pseudocohnilembus</taxon>
    </lineage>
</organism>
<reference evidence="2 3" key="1">
    <citation type="journal article" date="2015" name="Sci. Rep.">
        <title>Genome of the facultative scuticociliatosis pathogen Pseudocohnilembus persalinus provides insight into its virulence through horizontal gene transfer.</title>
        <authorList>
            <person name="Xiong J."/>
            <person name="Wang G."/>
            <person name="Cheng J."/>
            <person name="Tian M."/>
            <person name="Pan X."/>
            <person name="Warren A."/>
            <person name="Jiang C."/>
            <person name="Yuan D."/>
            <person name="Miao W."/>
        </authorList>
    </citation>
    <scope>NUCLEOTIDE SEQUENCE [LARGE SCALE GENOMIC DNA]</scope>
    <source>
        <strain evidence="2">36N120E</strain>
    </source>
</reference>
<gene>
    <name evidence="2" type="ORF">PPERSA_13014</name>
</gene>
<evidence type="ECO:0000256" key="1">
    <source>
        <dbReference type="SAM" id="MobiDB-lite"/>
    </source>
</evidence>
<dbReference type="AlphaFoldDB" id="A0A0V0R2W6"/>
<dbReference type="EMBL" id="LDAU01000063">
    <property type="protein sequence ID" value="KRX08533.1"/>
    <property type="molecule type" value="Genomic_DNA"/>
</dbReference>